<proteinExistence type="predicted"/>
<organism evidence="1 2">
    <name type="scientific">Xenopus laevis</name>
    <name type="common">African clawed frog</name>
    <dbReference type="NCBI Taxonomy" id="8355"/>
    <lineage>
        <taxon>Eukaryota</taxon>
        <taxon>Metazoa</taxon>
        <taxon>Chordata</taxon>
        <taxon>Craniata</taxon>
        <taxon>Vertebrata</taxon>
        <taxon>Euteleostomi</taxon>
        <taxon>Amphibia</taxon>
        <taxon>Batrachia</taxon>
        <taxon>Anura</taxon>
        <taxon>Pipoidea</taxon>
        <taxon>Pipidae</taxon>
        <taxon>Xenopodinae</taxon>
        <taxon>Xenopus</taxon>
        <taxon>Xenopus</taxon>
    </lineage>
</organism>
<dbReference type="GO" id="GO:0000226">
    <property type="term" value="P:microtubule cytoskeleton organization"/>
    <property type="evidence" value="ECO:0007669"/>
    <property type="project" value="TreeGrafter"/>
</dbReference>
<evidence type="ECO:0000313" key="2">
    <source>
        <dbReference type="RefSeq" id="XP_018117913.1"/>
    </source>
</evidence>
<accession>A0A8J0VEK8</accession>
<dbReference type="AlphaFoldDB" id="A0A8J0VEK8"/>
<name>A0A8J0VEK8_XENLA</name>
<dbReference type="GO" id="GO:0120200">
    <property type="term" value="C:rod photoreceptor outer segment"/>
    <property type="evidence" value="ECO:0007669"/>
    <property type="project" value="TreeGrafter"/>
</dbReference>
<dbReference type="PANTHER" id="PTHR14917:SF3">
    <property type="entry name" value="SPERMATOGENESIS ASSOCIATED 7"/>
    <property type="match status" value="1"/>
</dbReference>
<evidence type="ECO:0000313" key="1">
    <source>
        <dbReference type="Proteomes" id="UP000186698"/>
    </source>
</evidence>
<dbReference type="Proteomes" id="UP000186698">
    <property type="component" value="Chromosome 5L"/>
</dbReference>
<dbReference type="Pfam" id="PF15244">
    <property type="entry name" value="HSD3"/>
    <property type="match status" value="1"/>
</dbReference>
<sequence>MLTPDETQNVWIPKYSMTGPFRGHMSIKSSPFYTGSSCKLSTQCLIQDHMAMHYRKLLTAKAAVDTSTPKSLYNSIKCK</sequence>
<dbReference type="OrthoDB" id="6263678at2759"/>
<dbReference type="GO" id="GO:0005930">
    <property type="term" value="C:axoneme"/>
    <property type="evidence" value="ECO:0007669"/>
    <property type="project" value="TreeGrafter"/>
</dbReference>
<dbReference type="KEGG" id="xla:108716303"/>
<dbReference type="GeneID" id="108716303"/>
<dbReference type="GO" id="GO:0036064">
    <property type="term" value="C:ciliary basal body"/>
    <property type="evidence" value="ECO:0007669"/>
    <property type="project" value="TreeGrafter"/>
</dbReference>
<dbReference type="PANTHER" id="PTHR14917">
    <property type="entry name" value="SPERMATOGENESIS-ASSOCIATED PROTEIN 7"/>
    <property type="match status" value="1"/>
</dbReference>
<dbReference type="GO" id="GO:0120206">
    <property type="term" value="C:photoreceptor distal connecting cilium"/>
    <property type="evidence" value="ECO:0007669"/>
    <property type="project" value="TreeGrafter"/>
</dbReference>
<protein>
    <submittedName>
        <fullName evidence="2">Spermatogenesis-associated protein 7 homolog</fullName>
    </submittedName>
</protein>
<dbReference type="GO" id="GO:0045494">
    <property type="term" value="P:photoreceptor cell maintenance"/>
    <property type="evidence" value="ECO:0007669"/>
    <property type="project" value="TreeGrafter"/>
</dbReference>
<keyword evidence="1" id="KW-1185">Reference proteome</keyword>
<dbReference type="RefSeq" id="XP_018117913.1">
    <property type="nucleotide sequence ID" value="XM_018262424.2"/>
</dbReference>
<reference evidence="2" key="1">
    <citation type="submission" date="2025-08" db="UniProtKB">
        <authorList>
            <consortium name="RefSeq"/>
        </authorList>
    </citation>
    <scope>IDENTIFICATION</scope>
    <source>
        <strain evidence="2">J_2021</strain>
        <tissue evidence="2">Erythrocytes</tissue>
    </source>
</reference>
<dbReference type="CTD" id="108716303"/>
<dbReference type="InterPro" id="IPR029357">
    <property type="entry name" value="SPATA7"/>
</dbReference>
<gene>
    <name evidence="2" type="primary">LOC108716303</name>
</gene>